<name>A0A937RC85_9ACTN</name>
<dbReference type="EMBL" id="JAEACQ010000157">
    <property type="protein sequence ID" value="MBL7627177.1"/>
    <property type="molecule type" value="Genomic_DNA"/>
</dbReference>
<dbReference type="InterPro" id="IPR023606">
    <property type="entry name" value="CoA-Trfase_III_dom_1_sf"/>
</dbReference>
<dbReference type="Gene3D" id="3.30.1540.10">
    <property type="entry name" value="formyl-coa transferase, domain 3"/>
    <property type="match status" value="2"/>
</dbReference>
<organism evidence="1 2">
    <name type="scientific">Frankia nepalensis</name>
    <dbReference type="NCBI Taxonomy" id="1836974"/>
    <lineage>
        <taxon>Bacteria</taxon>
        <taxon>Bacillati</taxon>
        <taxon>Actinomycetota</taxon>
        <taxon>Actinomycetes</taxon>
        <taxon>Frankiales</taxon>
        <taxon>Frankiaceae</taxon>
        <taxon>Frankia</taxon>
    </lineage>
</organism>
<proteinExistence type="predicted"/>
<dbReference type="Pfam" id="PF02515">
    <property type="entry name" value="CoA_transf_3"/>
    <property type="match status" value="2"/>
</dbReference>
<gene>
    <name evidence="1" type="ORF">I7412_08355</name>
</gene>
<protein>
    <submittedName>
        <fullName evidence="1">CoA transferase</fullName>
    </submittedName>
</protein>
<accession>A0A937RC85</accession>
<evidence type="ECO:0000313" key="1">
    <source>
        <dbReference type="EMBL" id="MBL7627177.1"/>
    </source>
</evidence>
<dbReference type="PANTHER" id="PTHR48228:SF4">
    <property type="entry name" value="BLR3030 PROTEIN"/>
    <property type="match status" value="1"/>
</dbReference>
<keyword evidence="1" id="KW-0808">Transferase</keyword>
<dbReference type="GO" id="GO:0016740">
    <property type="term" value="F:transferase activity"/>
    <property type="evidence" value="ECO:0007669"/>
    <property type="project" value="UniProtKB-KW"/>
</dbReference>
<dbReference type="SUPFAM" id="SSF89796">
    <property type="entry name" value="CoA-transferase family III (CaiB/BaiF)"/>
    <property type="match status" value="2"/>
</dbReference>
<dbReference type="Proteomes" id="UP000604475">
    <property type="component" value="Unassembled WGS sequence"/>
</dbReference>
<sequence>MAGQAGAGLSGVRVVDFGHQIAGPLTALLLAEAGADVVRVDAPRAAAALTPADAFLNRSKRRITLDLTRAADRDTARELVARADVLVENFRPGVMDRLGLGPAAARDLNERLVYCSLPGFASDDEKAGLAAWEGVLHAAVAGYRPLKEHWDPSGRNRAKVEDPAAPLFTPITTASNFGGLMGAVSVVMALIARERTGRSQRIEIPLAEAYAEAYSTMLGMRVYENPLMGDNHMLRDLTYACADGGIIDLSPYSKFVIPLLVAAGVAQDWESQGLIDIAARTFAPDKRDRIMAMFAELARSHPASWWDEVAARAEMPVSMVRTPAEWVATEHAAQSGAVVTLDDPLAGPIVLPGRGFDLAAAPAPRPRHLPDQDRDAILAELRAGFAASAGPATAAASPLDLPLEGYKAIDVSQAVAGPTAARLLADFGADVIKVGNPVPAVTDGIVGQLHRGKRTILLDARSAAGGRLAGDLIQAADLLVTNFTPKSQARYGIDYERASALNPRLVYCSITAYGLTGPWAHRRGYENQCNAATGMSWRYGARFGWTLYQPTPINDADTGILGAYAVAVALYARLRGGGGQKVGASLVQGSTLHQAVYLAAEAQATDAAPDATRNEYGHSALYRFYAAKDRWFFLAARETDLAALLAATGIEPAQVASGHRDPGGALAGLLAARFAGEPADYWVALLAAAGVAAQPAVSIDEAVDYLHRRGVVYFERGVDGKDVARPGIGRWLSETPPRVGANPGAVGSQAVEILTELGVSEPEMKSLASENVVCLPGGLPQLQRLT</sequence>
<evidence type="ECO:0000313" key="2">
    <source>
        <dbReference type="Proteomes" id="UP000604475"/>
    </source>
</evidence>
<comment type="caution">
    <text evidence="1">The sequence shown here is derived from an EMBL/GenBank/DDBJ whole genome shotgun (WGS) entry which is preliminary data.</text>
</comment>
<keyword evidence="2" id="KW-1185">Reference proteome</keyword>
<dbReference type="PANTHER" id="PTHR48228">
    <property type="entry name" value="SUCCINYL-COA--D-CITRAMALATE COA-TRANSFERASE"/>
    <property type="match status" value="1"/>
</dbReference>
<reference evidence="1" key="1">
    <citation type="submission" date="2020-12" db="EMBL/GenBank/DDBJ databases">
        <title>Genomic characterization of non-nitrogen-fixing Frankia strains.</title>
        <authorList>
            <person name="Carlos-Shanley C."/>
            <person name="Guerra T."/>
            <person name="Hahn D."/>
        </authorList>
    </citation>
    <scope>NUCLEOTIDE SEQUENCE</scope>
    <source>
        <strain evidence="1">CN6</strain>
    </source>
</reference>
<dbReference type="InterPro" id="IPR044855">
    <property type="entry name" value="CoA-Trfase_III_dom3_sf"/>
</dbReference>
<dbReference type="InterPro" id="IPR003673">
    <property type="entry name" value="CoA-Trfase_fam_III"/>
</dbReference>
<dbReference type="Gene3D" id="3.40.50.10540">
    <property type="entry name" value="Crotonobetainyl-coa:carnitine coa-transferase, domain 1"/>
    <property type="match status" value="3"/>
</dbReference>
<dbReference type="AlphaFoldDB" id="A0A937RC85"/>
<dbReference type="InterPro" id="IPR050509">
    <property type="entry name" value="CoA-transferase_III"/>
</dbReference>